<protein>
    <submittedName>
        <fullName evidence="2">Uncharacterized protein</fullName>
    </submittedName>
</protein>
<evidence type="ECO:0000256" key="1">
    <source>
        <dbReference type="SAM" id="MobiDB-lite"/>
    </source>
</evidence>
<keyword evidence="3" id="KW-1185">Reference proteome</keyword>
<dbReference type="EnsemblMetazoa" id="AMEC014011-RA">
    <property type="protein sequence ID" value="AMEC014011-PA"/>
    <property type="gene ID" value="AMEC014011"/>
</dbReference>
<sequence>MTSTGPSTAWPRVSFRQVICAVQPGGKLTCRTLCNIWLLLLLLKCFYGMPKDDSFKCMITSSIIYPAAALSTLPQDVLLNLLQSGQIQLHSEGGTQKYVTIPLPLMSGNKTTTKSSNASNGQQKSSSANSTSSTSASSSVPVTSTRSGSARPEAFEIPLGDSEHPDSLIKKHPPRRLKRLEEQSSTTPSIEDLEEKLATAETRRQQFLANRSQKTTFDKGSLDATENDASTIPEEGEDDRSADGVHTAEQDGDDSGVERSAPPDGNGRRSASEMEDDEFDPHHQQQLHEQRRRGSDLSIGHLTNMRMKMNHKNCLFYAAKASSTIYA</sequence>
<organism evidence="2 3">
    <name type="scientific">Anopheles melas</name>
    <dbReference type="NCBI Taxonomy" id="34690"/>
    <lineage>
        <taxon>Eukaryota</taxon>
        <taxon>Metazoa</taxon>
        <taxon>Ecdysozoa</taxon>
        <taxon>Arthropoda</taxon>
        <taxon>Hexapoda</taxon>
        <taxon>Insecta</taxon>
        <taxon>Pterygota</taxon>
        <taxon>Neoptera</taxon>
        <taxon>Endopterygota</taxon>
        <taxon>Diptera</taxon>
        <taxon>Nematocera</taxon>
        <taxon>Culicoidea</taxon>
        <taxon>Culicidae</taxon>
        <taxon>Anophelinae</taxon>
        <taxon>Anopheles</taxon>
    </lineage>
</organism>
<dbReference type="AlphaFoldDB" id="A0A182U512"/>
<proteinExistence type="predicted"/>
<evidence type="ECO:0000313" key="2">
    <source>
        <dbReference type="EnsemblMetazoa" id="AMEC014011-PA"/>
    </source>
</evidence>
<feature type="compositionally biased region" description="Basic and acidic residues" evidence="1">
    <location>
        <begin position="280"/>
        <end position="295"/>
    </location>
</feature>
<reference evidence="3" key="1">
    <citation type="submission" date="2014-01" db="EMBL/GenBank/DDBJ databases">
        <title>The Genome Sequence of Anopheles melas CM1001059_A (V2).</title>
        <authorList>
            <consortium name="The Broad Institute Genomics Platform"/>
            <person name="Neafsey D.E."/>
            <person name="Besansky N."/>
            <person name="Howell P."/>
            <person name="Walton C."/>
            <person name="Young S.K."/>
            <person name="Zeng Q."/>
            <person name="Gargeya S."/>
            <person name="Fitzgerald M."/>
            <person name="Haas B."/>
            <person name="Abouelleil A."/>
            <person name="Allen A.W."/>
            <person name="Alvarado L."/>
            <person name="Arachchi H.M."/>
            <person name="Berlin A.M."/>
            <person name="Chapman S.B."/>
            <person name="Gainer-Dewar J."/>
            <person name="Goldberg J."/>
            <person name="Griggs A."/>
            <person name="Gujja S."/>
            <person name="Hansen M."/>
            <person name="Howarth C."/>
            <person name="Imamovic A."/>
            <person name="Ireland A."/>
            <person name="Larimer J."/>
            <person name="McCowan C."/>
            <person name="Murphy C."/>
            <person name="Pearson M."/>
            <person name="Poon T.W."/>
            <person name="Priest M."/>
            <person name="Roberts A."/>
            <person name="Saif S."/>
            <person name="Shea T."/>
            <person name="Sisk P."/>
            <person name="Sykes S."/>
            <person name="Wortman J."/>
            <person name="Nusbaum C."/>
            <person name="Birren B."/>
        </authorList>
    </citation>
    <scope>NUCLEOTIDE SEQUENCE [LARGE SCALE GENOMIC DNA]</scope>
    <source>
        <strain evidence="3">CM1001059</strain>
    </source>
</reference>
<dbReference type="STRING" id="34690.A0A182U512"/>
<dbReference type="Proteomes" id="UP000075902">
    <property type="component" value="Unassembled WGS sequence"/>
</dbReference>
<feature type="region of interest" description="Disordered" evidence="1">
    <location>
        <begin position="110"/>
        <end position="192"/>
    </location>
</feature>
<feature type="compositionally biased region" description="Basic and acidic residues" evidence="1">
    <location>
        <begin position="239"/>
        <end position="249"/>
    </location>
</feature>
<feature type="compositionally biased region" description="Low complexity" evidence="1">
    <location>
        <begin position="125"/>
        <end position="149"/>
    </location>
</feature>
<accession>A0A182U512</accession>
<feature type="compositionally biased region" description="Polar residues" evidence="1">
    <location>
        <begin position="206"/>
        <end position="215"/>
    </location>
</feature>
<feature type="region of interest" description="Disordered" evidence="1">
    <location>
        <begin position="206"/>
        <end position="296"/>
    </location>
</feature>
<dbReference type="VEuPathDB" id="VectorBase:AMEC014011"/>
<feature type="compositionally biased region" description="Polar residues" evidence="1">
    <location>
        <begin position="110"/>
        <end position="124"/>
    </location>
</feature>
<reference evidence="2" key="2">
    <citation type="submission" date="2020-05" db="UniProtKB">
        <authorList>
            <consortium name="EnsemblMetazoa"/>
        </authorList>
    </citation>
    <scope>IDENTIFICATION</scope>
    <source>
        <strain evidence="2">CM1001059</strain>
    </source>
</reference>
<name>A0A182U512_9DIPT</name>
<evidence type="ECO:0000313" key="3">
    <source>
        <dbReference type="Proteomes" id="UP000075902"/>
    </source>
</evidence>